<gene>
    <name evidence="1" type="ORF">CASFOL_005430</name>
</gene>
<dbReference type="Proteomes" id="UP001632038">
    <property type="component" value="Unassembled WGS sequence"/>
</dbReference>
<reference evidence="2" key="1">
    <citation type="journal article" date="2024" name="IScience">
        <title>Strigolactones Initiate the Formation of Haustorium-like Structures in Castilleja.</title>
        <authorList>
            <person name="Buerger M."/>
            <person name="Peterson D."/>
            <person name="Chory J."/>
        </authorList>
    </citation>
    <scope>NUCLEOTIDE SEQUENCE [LARGE SCALE GENOMIC DNA]</scope>
</reference>
<sequence>MKVIAIVKCYSVFLLRVIAIDCRRMVDVGRRAG</sequence>
<organism evidence="1 2">
    <name type="scientific">Castilleja foliolosa</name>
    <dbReference type="NCBI Taxonomy" id="1961234"/>
    <lineage>
        <taxon>Eukaryota</taxon>
        <taxon>Viridiplantae</taxon>
        <taxon>Streptophyta</taxon>
        <taxon>Embryophyta</taxon>
        <taxon>Tracheophyta</taxon>
        <taxon>Spermatophyta</taxon>
        <taxon>Magnoliopsida</taxon>
        <taxon>eudicotyledons</taxon>
        <taxon>Gunneridae</taxon>
        <taxon>Pentapetalae</taxon>
        <taxon>asterids</taxon>
        <taxon>lamiids</taxon>
        <taxon>Lamiales</taxon>
        <taxon>Orobanchaceae</taxon>
        <taxon>Pedicularideae</taxon>
        <taxon>Castillejinae</taxon>
        <taxon>Castilleja</taxon>
    </lineage>
</organism>
<dbReference type="AlphaFoldDB" id="A0ABD3E5E5"/>
<evidence type="ECO:0000313" key="1">
    <source>
        <dbReference type="EMBL" id="KAL3649027.1"/>
    </source>
</evidence>
<proteinExistence type="predicted"/>
<accession>A0ABD3E5E5</accession>
<dbReference type="EMBL" id="JAVIJP010000007">
    <property type="protein sequence ID" value="KAL3649027.1"/>
    <property type="molecule type" value="Genomic_DNA"/>
</dbReference>
<evidence type="ECO:0000313" key="2">
    <source>
        <dbReference type="Proteomes" id="UP001632038"/>
    </source>
</evidence>
<name>A0ABD3E5E5_9LAMI</name>
<keyword evidence="2" id="KW-1185">Reference proteome</keyword>
<comment type="caution">
    <text evidence="1">The sequence shown here is derived from an EMBL/GenBank/DDBJ whole genome shotgun (WGS) entry which is preliminary data.</text>
</comment>
<protein>
    <submittedName>
        <fullName evidence="1">Uncharacterized protein</fullName>
    </submittedName>
</protein>